<accession>A0A240UPT0</accession>
<dbReference type="EMBL" id="CP021358">
    <property type="protein sequence ID" value="ART63125.1"/>
    <property type="molecule type" value="Genomic_DNA"/>
</dbReference>
<gene>
    <name evidence="1" type="ORF">B9H00_08705</name>
</gene>
<dbReference type="KEGG" id="kma:B9H00_08705"/>
<proteinExistence type="predicted"/>
<evidence type="ECO:0000313" key="1">
    <source>
        <dbReference type="EMBL" id="ART63125.1"/>
    </source>
</evidence>
<dbReference type="OrthoDB" id="257964at2"/>
<dbReference type="REBASE" id="202736">
    <property type="entry name" value="KmaSW32DptFP"/>
</dbReference>
<protein>
    <submittedName>
        <fullName evidence="1">DNA phosphorothioation-dependent restriction protein DptF</fullName>
    </submittedName>
</protein>
<dbReference type="InterPro" id="IPR017647">
    <property type="entry name" value="Dnd_assoc_3"/>
</dbReference>
<reference evidence="1 2" key="1">
    <citation type="submission" date="2017-05" db="EMBL/GenBank/DDBJ databases">
        <authorList>
            <person name="Song R."/>
            <person name="Chenine A.L."/>
            <person name="Ruprecht R.M."/>
        </authorList>
    </citation>
    <scope>NUCLEOTIDE SEQUENCE [LARGE SCALE GENOMIC DNA]</scope>
    <source>
        <strain evidence="1">SW32</strain>
    </source>
</reference>
<organism evidence="1 2">
    <name type="scientific">Kushneria marisflavi</name>
    <dbReference type="NCBI Taxonomy" id="157779"/>
    <lineage>
        <taxon>Bacteria</taxon>
        <taxon>Pseudomonadati</taxon>
        <taxon>Pseudomonadota</taxon>
        <taxon>Gammaproteobacteria</taxon>
        <taxon>Oceanospirillales</taxon>
        <taxon>Halomonadaceae</taxon>
        <taxon>Kushneria</taxon>
    </lineage>
</organism>
<dbReference type="RefSeq" id="WP_086900333.1">
    <property type="nucleotide sequence ID" value="NZ_CP021358.1"/>
</dbReference>
<dbReference type="AlphaFoldDB" id="A0A240UPT0"/>
<dbReference type="Proteomes" id="UP000194457">
    <property type="component" value="Chromosome"/>
</dbReference>
<dbReference type="NCBIfam" id="TIGR03238">
    <property type="entry name" value="dnd_assoc_3"/>
    <property type="match status" value="1"/>
</dbReference>
<name>A0A240UPT0_9GAMM</name>
<evidence type="ECO:0000313" key="2">
    <source>
        <dbReference type="Proteomes" id="UP000194457"/>
    </source>
</evidence>
<keyword evidence="2" id="KW-1185">Reference proteome</keyword>
<sequence length="524" mass="60240">MDFKLLLDTLARSSAQAVTTLHQGNEKERELKDYLYIETDIEKDFKDLLDGGLEAGSVLFLCGSSGDGKSELLKRYHRKYSESFRFHLDATHSFKPDQTAVQALDQLFDEHQRSPEPMIVGINVGMLFNYQSSGAERHAGIKNAIACFIEGENSSSNYQFVNFEDYPKFSLEEGAVGSKFVSELLRRVTSNDTENPLYRAYKMDPSKEVDLKFHNYRLLQEPAIQKVIVRALLHARLKFDQFFSARALLDFIHHLIAGDSVLFDNLFAAPGYGLANSLVGLDPCLLRSQKVDQFVVQYALCIADQDFEEFKEAYYKKYGYQELSPSSWIRAFYCLQEVELGNNYHEYFSKDFALPLFDEYIYAWQLHHSSGSKKQLREFYKKQLIESLMKFANRLESKIIDNGIFLEKINDIIVSAKVDVRADLTRIADANQKKHQIHCFHAVIKVDQIQLEPFPVTISFLELAQRILGGYRPNRHDKNAVVILEEVIEKLVSIANTTKSIHFHNQGKEWTLKLEDEEFVVEAG</sequence>